<dbReference type="EMBL" id="VIGI01000002">
    <property type="protein sequence ID" value="KAB8303619.1"/>
    <property type="molecule type" value="Genomic_DNA"/>
</dbReference>
<name>A0A5N6KKA5_MONLA</name>
<proteinExistence type="predicted"/>
<comment type="caution">
    <text evidence="1">The sequence shown here is derived from an EMBL/GenBank/DDBJ whole genome shotgun (WGS) entry which is preliminary data.</text>
</comment>
<dbReference type="AlphaFoldDB" id="A0A5N6KKA5"/>
<gene>
    <name evidence="1" type="ORF">EYC80_005015</name>
</gene>
<keyword evidence="2" id="KW-1185">Reference proteome</keyword>
<sequence>MLGLRDCIWSVSLEKVWLHGTFASLYISFLIPKFMKYSTVGQLLFKFQLARDQNQENFTNLFFFLVISPPFQRNSFFWSFDQLFRVWFDPL</sequence>
<organism evidence="1 2">
    <name type="scientific">Monilinia laxa</name>
    <name type="common">Brown rot fungus</name>
    <name type="synonym">Sclerotinia laxa</name>
    <dbReference type="NCBI Taxonomy" id="61186"/>
    <lineage>
        <taxon>Eukaryota</taxon>
        <taxon>Fungi</taxon>
        <taxon>Dikarya</taxon>
        <taxon>Ascomycota</taxon>
        <taxon>Pezizomycotina</taxon>
        <taxon>Leotiomycetes</taxon>
        <taxon>Helotiales</taxon>
        <taxon>Sclerotiniaceae</taxon>
        <taxon>Monilinia</taxon>
    </lineage>
</organism>
<accession>A0A5N6KKA5</accession>
<reference evidence="1 2" key="1">
    <citation type="submission" date="2019-06" db="EMBL/GenBank/DDBJ databases">
        <title>Genome Sequence of the Brown Rot Fungal Pathogen Monilinia laxa.</title>
        <authorList>
            <person name="De Miccolis Angelini R.M."/>
            <person name="Landi L."/>
            <person name="Abate D."/>
            <person name="Pollastro S."/>
            <person name="Romanazzi G."/>
            <person name="Faretra F."/>
        </authorList>
    </citation>
    <scope>NUCLEOTIDE SEQUENCE [LARGE SCALE GENOMIC DNA]</scope>
    <source>
        <strain evidence="1 2">Mlax316</strain>
    </source>
</reference>
<dbReference type="Proteomes" id="UP000326757">
    <property type="component" value="Unassembled WGS sequence"/>
</dbReference>
<evidence type="ECO:0000313" key="1">
    <source>
        <dbReference type="EMBL" id="KAB8303619.1"/>
    </source>
</evidence>
<evidence type="ECO:0000313" key="2">
    <source>
        <dbReference type="Proteomes" id="UP000326757"/>
    </source>
</evidence>
<protein>
    <submittedName>
        <fullName evidence="1">Uncharacterized protein</fullName>
    </submittedName>
</protein>